<organism evidence="1">
    <name type="scientific">freshwater metagenome</name>
    <dbReference type="NCBI Taxonomy" id="449393"/>
    <lineage>
        <taxon>unclassified sequences</taxon>
        <taxon>metagenomes</taxon>
        <taxon>ecological metagenomes</taxon>
    </lineage>
</organism>
<dbReference type="AlphaFoldDB" id="A0A6J7DDV0"/>
<gene>
    <name evidence="1" type="ORF">UFOPK3381_00681</name>
</gene>
<protein>
    <submittedName>
        <fullName evidence="1">Unannotated protein</fullName>
    </submittedName>
</protein>
<sequence>MKRSIELSISCSDCIRQSTPDCDDCLVSYVIGETPDQLTMTGSELAVAELLSSEGLVPSLKFVELRSTKDVRRD</sequence>
<evidence type="ECO:0000313" key="1">
    <source>
        <dbReference type="EMBL" id="CAB4868837.1"/>
    </source>
</evidence>
<dbReference type="EMBL" id="CAFBLN010000021">
    <property type="protein sequence ID" value="CAB4868837.1"/>
    <property type="molecule type" value="Genomic_DNA"/>
</dbReference>
<accession>A0A6J7DDV0</accession>
<proteinExistence type="predicted"/>
<reference evidence="1" key="1">
    <citation type="submission" date="2020-05" db="EMBL/GenBank/DDBJ databases">
        <authorList>
            <person name="Chiriac C."/>
            <person name="Salcher M."/>
            <person name="Ghai R."/>
            <person name="Kavagutti S V."/>
        </authorList>
    </citation>
    <scope>NUCLEOTIDE SEQUENCE</scope>
</reference>
<name>A0A6J7DDV0_9ZZZZ</name>